<dbReference type="InterPro" id="IPR052714">
    <property type="entry name" value="MFS_Exporter"/>
</dbReference>
<dbReference type="Pfam" id="PF07690">
    <property type="entry name" value="MFS_1"/>
    <property type="match status" value="1"/>
</dbReference>
<dbReference type="Gene3D" id="1.20.1250.20">
    <property type="entry name" value="MFS general substrate transporter like domains"/>
    <property type="match status" value="2"/>
</dbReference>
<feature type="transmembrane region" description="Helical" evidence="5">
    <location>
        <begin position="72"/>
        <end position="90"/>
    </location>
</feature>
<feature type="transmembrane region" description="Helical" evidence="5">
    <location>
        <begin position="159"/>
        <end position="176"/>
    </location>
</feature>
<evidence type="ECO:0000256" key="4">
    <source>
        <dbReference type="ARBA" id="ARBA00023136"/>
    </source>
</evidence>
<comment type="subcellular location">
    <subcellularLocation>
        <location evidence="1">Cell membrane</location>
        <topology evidence="1">Multi-pass membrane protein</topology>
    </subcellularLocation>
</comment>
<evidence type="ECO:0000256" key="3">
    <source>
        <dbReference type="ARBA" id="ARBA00022989"/>
    </source>
</evidence>
<feature type="transmembrane region" description="Helical" evidence="5">
    <location>
        <begin position="96"/>
        <end position="119"/>
    </location>
</feature>
<keyword evidence="3 5" id="KW-1133">Transmembrane helix</keyword>
<feature type="transmembrane region" description="Helical" evidence="5">
    <location>
        <begin position="321"/>
        <end position="346"/>
    </location>
</feature>
<evidence type="ECO:0000256" key="2">
    <source>
        <dbReference type="ARBA" id="ARBA00022692"/>
    </source>
</evidence>
<feature type="transmembrane region" description="Helical" evidence="5">
    <location>
        <begin position="131"/>
        <end position="153"/>
    </location>
</feature>
<feature type="transmembrane region" description="Helical" evidence="5">
    <location>
        <begin position="288"/>
        <end position="309"/>
    </location>
</feature>
<evidence type="ECO:0000313" key="7">
    <source>
        <dbReference type="EMBL" id="WAL66378.1"/>
    </source>
</evidence>
<feature type="domain" description="Major facilitator superfamily (MFS) profile" evidence="6">
    <location>
        <begin position="197"/>
        <end position="381"/>
    </location>
</feature>
<feature type="transmembrane region" description="Helical" evidence="5">
    <location>
        <begin position="236"/>
        <end position="256"/>
    </location>
</feature>
<evidence type="ECO:0000313" key="8">
    <source>
        <dbReference type="Proteomes" id="UP001163203"/>
    </source>
</evidence>
<keyword evidence="4 5" id="KW-0472">Membrane</keyword>
<feature type="transmembrane region" description="Helical" evidence="5">
    <location>
        <begin position="352"/>
        <end position="372"/>
    </location>
</feature>
<dbReference type="Proteomes" id="UP001163203">
    <property type="component" value="Chromosome"/>
</dbReference>
<organism evidence="7 8">
    <name type="scientific">Amycolatopsis cynarae</name>
    <dbReference type="NCBI Taxonomy" id="2995223"/>
    <lineage>
        <taxon>Bacteria</taxon>
        <taxon>Bacillati</taxon>
        <taxon>Actinomycetota</taxon>
        <taxon>Actinomycetes</taxon>
        <taxon>Pseudonocardiales</taxon>
        <taxon>Pseudonocardiaceae</taxon>
        <taxon>Amycolatopsis</taxon>
    </lineage>
</organism>
<keyword evidence="8" id="KW-1185">Reference proteome</keyword>
<name>A0ABY7B3X8_9PSEU</name>
<accession>A0ABY7B3X8</accession>
<feature type="transmembrane region" description="Helical" evidence="5">
    <location>
        <begin position="196"/>
        <end position="216"/>
    </location>
</feature>
<sequence length="381" mass="38053">MNEIPARRLWFAVLCGYLALGATLQELPGYVVSRFSAGPAAAGLAVGLAFAATAATRPFAGRAADGGLARPVVLAGALLTTLAALAHLLAPDFGVLLLARLVMGAGEGALFSGALPWVLTGTPADRRGRTAGWFGLSMWGGLSAGPLLAVAMRQAGGPAAVWWTVVALPLVSVLLVASTRGQAHRSPVLPRSARDLVPAGAGLPGLVLGLSAYGYGSLTALLVLYLSEERVGGENLGLAVFAAAFLLTRSVGSPLVDRHGGLAVARVVLVVEAAGLVLLAAAPGEVVALLATAVTGVGIGLIYPAATSVTLHRTGALGPGVAVGAMTSFWDLGILVAGPLGGLVAAELGYRSAFGLAAALAVLAFGVTYAVAPQVLPVMRS</sequence>
<dbReference type="InterPro" id="IPR036259">
    <property type="entry name" value="MFS_trans_sf"/>
</dbReference>
<dbReference type="EMBL" id="CP113836">
    <property type="protein sequence ID" value="WAL66378.1"/>
    <property type="molecule type" value="Genomic_DNA"/>
</dbReference>
<proteinExistence type="predicted"/>
<keyword evidence="2 5" id="KW-0812">Transmembrane</keyword>
<feature type="transmembrane region" description="Helical" evidence="5">
    <location>
        <begin position="263"/>
        <end position="282"/>
    </location>
</feature>
<dbReference type="PROSITE" id="PS50850">
    <property type="entry name" value="MFS"/>
    <property type="match status" value="1"/>
</dbReference>
<evidence type="ECO:0000256" key="5">
    <source>
        <dbReference type="SAM" id="Phobius"/>
    </source>
</evidence>
<dbReference type="InterPro" id="IPR011701">
    <property type="entry name" value="MFS"/>
</dbReference>
<reference evidence="7" key="1">
    <citation type="submission" date="2022-11" db="EMBL/GenBank/DDBJ databases">
        <authorList>
            <person name="Mo P."/>
        </authorList>
    </citation>
    <scope>NUCLEOTIDE SEQUENCE</scope>
    <source>
        <strain evidence="7">HUAS 11-8</strain>
    </source>
</reference>
<dbReference type="SUPFAM" id="SSF103473">
    <property type="entry name" value="MFS general substrate transporter"/>
    <property type="match status" value="1"/>
</dbReference>
<dbReference type="PANTHER" id="PTHR23531">
    <property type="entry name" value="QUINOLENE RESISTANCE PROTEIN NORA"/>
    <property type="match status" value="1"/>
</dbReference>
<evidence type="ECO:0000259" key="6">
    <source>
        <dbReference type="PROSITE" id="PS50850"/>
    </source>
</evidence>
<gene>
    <name evidence="7" type="ORF">ORV05_00725</name>
</gene>
<dbReference type="PANTHER" id="PTHR23531:SF1">
    <property type="entry name" value="QUINOLENE RESISTANCE PROTEIN NORA"/>
    <property type="match status" value="1"/>
</dbReference>
<dbReference type="RefSeq" id="WP_268756510.1">
    <property type="nucleotide sequence ID" value="NZ_CP113836.1"/>
</dbReference>
<protein>
    <submittedName>
        <fullName evidence="7">MFS transporter</fullName>
    </submittedName>
</protein>
<dbReference type="InterPro" id="IPR020846">
    <property type="entry name" value="MFS_dom"/>
</dbReference>
<feature type="transmembrane region" description="Helical" evidence="5">
    <location>
        <begin position="40"/>
        <end position="60"/>
    </location>
</feature>
<evidence type="ECO:0000256" key="1">
    <source>
        <dbReference type="ARBA" id="ARBA00004651"/>
    </source>
</evidence>